<proteinExistence type="predicted"/>
<dbReference type="EMBL" id="CP017015">
    <property type="protein sequence ID" value="AOG61095.1"/>
    <property type="molecule type" value="Genomic_DNA"/>
</dbReference>
<reference evidence="2 3" key="1">
    <citation type="submission" date="2016-08" db="EMBL/GenBank/DDBJ databases">
        <title>Complete genome sequence of Spiroplasma helicoides TABS-2 (DSM 22551).</title>
        <authorList>
            <person name="Shen W.-Y."/>
            <person name="Lo W.-S."/>
            <person name="Lai Y.-C."/>
            <person name="Kuo C.-H."/>
        </authorList>
    </citation>
    <scope>NUCLEOTIDE SEQUENCE [LARGE SCALE GENOMIC DNA]</scope>
    <source>
        <strain evidence="2 3">TABS-2</strain>
    </source>
</reference>
<evidence type="ECO:0000313" key="3">
    <source>
        <dbReference type="Proteomes" id="UP000094378"/>
    </source>
</evidence>
<sequence>MKKLLYFLASMAIVTQPLASSIACKQKNQNSNNDDGVEYDPKNPDFSIDKSLTDTQNQMKIGAEMISRIIVASRHENLNFNMNEILSCYLTPQSTALNMPSSYTYKGRKVDLADPINKFKGLLQPNIGKLDGAHFTGVYGSYLMGMYEDSFYQNFINDQGFTDGFNKEGGVGFNKPGKTDNSMGILMGMNKNLNLSEDENRRSLAWGVQDTGALSNYLLNDGFDGGYPGGTNGTSSPFTPANPTGEDGGTNGAGYLYYNSILASGKSKVNSFDEFKSKTVNDKLKTHKFSVADIINGDYASSIDGTPFNATGGLLSISAGALNLKGYINKFSALKNSVEESDLGAESLLTYANFMTPLLTKDGNTNELRIQGAALSLIYNVQAVINLIQRDNQYSNLRDFLSKNGFNSEILNDKINIRKEVEIAKLLEPTKEYVNSKKFYEADDVDVNKDQLVNLNKVSKFLKELNRFQKQLSSDNLKQQLANDFFIDKNSPFNKCYQLIISPKIEGTIDLGGLEQKGWQKLVEKDASGAIKILNIVANAYEGLAKKDTKNIIESMENNKSINDLSRSEKQKLITLLGYDYSEKKYKEGTFFYDYYNLSNNTDVEGVNELNNLFAYLNSSVDDSMTNVHEQATQYLINKEYWKTSDVNVGVTSPTEVNGKIEFTLDYSGNGDSDSNADTQTAKIEVPQKFNPYQTIVDNQKDLAESTALKDKIDTSKVSGVVLGKEQLNMSEEDIMKYDGLGVNYKKVDHKYKIVWQNISNDVENPYWVIVDFKSYNGDKQFYNIY</sequence>
<organism evidence="2 3">
    <name type="scientific">Spiroplasma helicoides</name>
    <dbReference type="NCBI Taxonomy" id="216938"/>
    <lineage>
        <taxon>Bacteria</taxon>
        <taxon>Bacillati</taxon>
        <taxon>Mycoplasmatota</taxon>
        <taxon>Mollicutes</taxon>
        <taxon>Entomoplasmatales</taxon>
        <taxon>Spiroplasmataceae</taxon>
        <taxon>Spiroplasma</taxon>
    </lineage>
</organism>
<dbReference type="KEGG" id="shj:SHELI_v1c11480"/>
<dbReference type="Proteomes" id="UP000094378">
    <property type="component" value="Chromosome"/>
</dbReference>
<name>A0A1B3SMD7_9MOLU</name>
<accession>A0A1B3SMD7</accession>
<keyword evidence="3" id="KW-1185">Reference proteome</keyword>
<protein>
    <recommendedName>
        <fullName evidence="4">Lipoprotein</fullName>
    </recommendedName>
</protein>
<evidence type="ECO:0000256" key="1">
    <source>
        <dbReference type="SAM" id="SignalP"/>
    </source>
</evidence>
<feature type="chain" id="PRO_5008554115" description="Lipoprotein" evidence="1">
    <location>
        <begin position="20"/>
        <end position="786"/>
    </location>
</feature>
<dbReference type="AlphaFoldDB" id="A0A1B3SMD7"/>
<keyword evidence="1" id="KW-0732">Signal</keyword>
<dbReference type="OrthoDB" id="388278at2"/>
<gene>
    <name evidence="2" type="ORF">SHELI_v1c11480</name>
</gene>
<evidence type="ECO:0000313" key="2">
    <source>
        <dbReference type="EMBL" id="AOG61095.1"/>
    </source>
</evidence>
<dbReference type="STRING" id="216938.SHELI_v1c11480"/>
<evidence type="ECO:0008006" key="4">
    <source>
        <dbReference type="Google" id="ProtNLM"/>
    </source>
</evidence>
<dbReference type="PROSITE" id="PS51257">
    <property type="entry name" value="PROKAR_LIPOPROTEIN"/>
    <property type="match status" value="1"/>
</dbReference>
<feature type="signal peptide" evidence="1">
    <location>
        <begin position="1"/>
        <end position="19"/>
    </location>
</feature>
<dbReference type="RefSeq" id="WP_069117552.1">
    <property type="nucleotide sequence ID" value="NZ_CP017015.1"/>
</dbReference>